<gene>
    <name evidence="1" type="ORF">EWV85_19755</name>
</gene>
<sequence length="60" mass="6810">MWRFLSIVFALKRTNQLNLLPNNDLVDLCPPIEPYQVTKNHPLSIGGYISGQSRGKRGNK</sequence>
<comment type="caution">
    <text evidence="1">The sequence shown here is derived from an EMBL/GenBank/DDBJ whole genome shotgun (WGS) entry which is preliminary data.</text>
</comment>
<evidence type="ECO:0000313" key="2">
    <source>
        <dbReference type="Proteomes" id="UP000316443"/>
    </source>
</evidence>
<reference evidence="1 2" key="1">
    <citation type="submission" date="2019-01" db="EMBL/GenBank/DDBJ databases">
        <title>Coherence of Microcystis species and biogeography revealed through population genomics.</title>
        <authorList>
            <person name="Perez-Carrascal O.M."/>
            <person name="Terrat Y."/>
            <person name="Giani A."/>
            <person name="Fortin N."/>
            <person name="Tromas N."/>
            <person name="Shapiro B.J."/>
        </authorList>
    </citation>
    <scope>NUCLEOTIDE SEQUENCE [LARGE SCALE GENOMIC DNA]</scope>
    <source>
        <strain evidence="1">Ma_QC_C_20070703_M131</strain>
    </source>
</reference>
<name>A0A551X8F7_MICAE</name>
<evidence type="ECO:0000313" key="1">
    <source>
        <dbReference type="EMBL" id="TRT45003.1"/>
    </source>
</evidence>
<dbReference type="AlphaFoldDB" id="A0A551X8F7"/>
<proteinExistence type="predicted"/>
<accession>A0A551X8F7</accession>
<dbReference type="EMBL" id="SFCA01000211">
    <property type="protein sequence ID" value="TRT45003.1"/>
    <property type="molecule type" value="Genomic_DNA"/>
</dbReference>
<protein>
    <submittedName>
        <fullName evidence="1">Uncharacterized protein</fullName>
    </submittedName>
</protein>
<organism evidence="1 2">
    <name type="scientific">Microcystis aeruginosa Ma_QC_C_20070703_M131</name>
    <dbReference type="NCBI Taxonomy" id="2486263"/>
    <lineage>
        <taxon>Bacteria</taxon>
        <taxon>Bacillati</taxon>
        <taxon>Cyanobacteriota</taxon>
        <taxon>Cyanophyceae</taxon>
        <taxon>Oscillatoriophycideae</taxon>
        <taxon>Chroococcales</taxon>
        <taxon>Microcystaceae</taxon>
        <taxon>Microcystis</taxon>
    </lineage>
</organism>
<dbReference type="Proteomes" id="UP000316443">
    <property type="component" value="Unassembled WGS sequence"/>
</dbReference>